<keyword evidence="3" id="KW-1185">Reference proteome</keyword>
<feature type="domain" description="Copper amine oxidase-like N-terminal" evidence="1">
    <location>
        <begin position="1"/>
        <end position="99"/>
    </location>
</feature>
<dbReference type="AlphaFoldDB" id="A0A3G1L1G9"/>
<accession>A0A3G1L1G9</accession>
<proteinExistence type="predicted"/>
<dbReference type="Gene3D" id="3.30.457.10">
    <property type="entry name" value="Copper amine oxidase-like, N-terminal domain"/>
    <property type="match status" value="1"/>
</dbReference>
<evidence type="ECO:0000313" key="2">
    <source>
        <dbReference type="EMBL" id="ATW28633.1"/>
    </source>
</evidence>
<dbReference type="InterPro" id="IPR036582">
    <property type="entry name" value="Mao_N_sf"/>
</dbReference>
<evidence type="ECO:0000259" key="1">
    <source>
        <dbReference type="Pfam" id="PF07833"/>
    </source>
</evidence>
<evidence type="ECO:0000313" key="3">
    <source>
        <dbReference type="Proteomes" id="UP000323521"/>
    </source>
</evidence>
<protein>
    <recommendedName>
        <fullName evidence="1">Copper amine oxidase-like N-terminal domain-containing protein</fullName>
    </recommendedName>
</protein>
<dbReference type="SUPFAM" id="SSF55383">
    <property type="entry name" value="Copper amine oxidase, domain N"/>
    <property type="match status" value="1"/>
</dbReference>
<reference evidence="2 3" key="1">
    <citation type="submission" date="2016-10" db="EMBL/GenBank/DDBJ databases">
        <title>Complete Genome Sequence of Peptococcaceae strain DCMF.</title>
        <authorList>
            <person name="Edwards R.J."/>
            <person name="Holland S.I."/>
            <person name="Deshpande N.P."/>
            <person name="Wong Y.K."/>
            <person name="Ertan H."/>
            <person name="Manefield M."/>
            <person name="Russell T.L."/>
            <person name="Lee M.J."/>
        </authorList>
    </citation>
    <scope>NUCLEOTIDE SEQUENCE [LARGE SCALE GENOMIC DNA]</scope>
    <source>
        <strain evidence="2 3">DCMF</strain>
    </source>
</reference>
<dbReference type="Proteomes" id="UP000323521">
    <property type="component" value="Chromosome"/>
</dbReference>
<dbReference type="EMBL" id="CP017634">
    <property type="protein sequence ID" value="ATW28633.1"/>
    <property type="molecule type" value="Genomic_DNA"/>
</dbReference>
<organism evidence="2 3">
    <name type="scientific">Formimonas warabiya</name>
    <dbReference type="NCBI Taxonomy" id="1761012"/>
    <lineage>
        <taxon>Bacteria</taxon>
        <taxon>Bacillati</taxon>
        <taxon>Bacillota</taxon>
        <taxon>Clostridia</taxon>
        <taxon>Eubacteriales</taxon>
        <taxon>Peptococcaceae</taxon>
        <taxon>Candidatus Formimonas</taxon>
    </lineage>
</organism>
<dbReference type="KEGG" id="fwa:DCMF_15335"/>
<gene>
    <name evidence="2" type="ORF">DCMF_15335</name>
</gene>
<sequence length="101" mass="10971">MDVAPLLVSGRILLPLRFVGEALGVDFAWDQQSKTVTYLSRAGEVVLTMGQNHAQVGSESVALDVPGRVTEGRILVPLRFIGESLDAKVIWHGETKSAEIR</sequence>
<dbReference type="Pfam" id="PF07833">
    <property type="entry name" value="Cu_amine_oxidN1"/>
    <property type="match status" value="1"/>
</dbReference>
<name>A0A3G1L1G9_FORW1</name>
<dbReference type="InterPro" id="IPR012854">
    <property type="entry name" value="Cu_amine_oxidase-like_N"/>
</dbReference>